<dbReference type="AlphaFoldDB" id="A0A917SD05"/>
<accession>A0A917SD05</accession>
<dbReference type="EMBL" id="BMMZ01000009">
    <property type="protein sequence ID" value="GGL73107.1"/>
    <property type="molecule type" value="Genomic_DNA"/>
</dbReference>
<name>A0A917SD05_9ACTN</name>
<dbReference type="Proteomes" id="UP000613840">
    <property type="component" value="Unassembled WGS sequence"/>
</dbReference>
<gene>
    <name evidence="1" type="ORF">GCM10011575_34270</name>
</gene>
<keyword evidence="2" id="KW-1185">Reference proteome</keyword>
<reference evidence="1" key="1">
    <citation type="journal article" date="2014" name="Int. J. Syst. Evol. Microbiol.">
        <title>Complete genome sequence of Corynebacterium casei LMG S-19264T (=DSM 44701T), isolated from a smear-ripened cheese.</title>
        <authorList>
            <consortium name="US DOE Joint Genome Institute (JGI-PGF)"/>
            <person name="Walter F."/>
            <person name="Albersmeier A."/>
            <person name="Kalinowski J."/>
            <person name="Ruckert C."/>
        </authorList>
    </citation>
    <scope>NUCLEOTIDE SEQUENCE</scope>
    <source>
        <strain evidence="1">CGMCC 4.7306</strain>
    </source>
</reference>
<sequence length="240" mass="25077">MVYPVKLPLARLSPAVRARSVVAAGGSLDWATDAVAGSATFYEQYGAPMLLSGEAMAADLLAARLGRVRLALHPRIGVVNLSGVFWPLAARESAQIVEAFERGRRCCPDGSSVRITRVIGLRVTHAAVLLPGAEQECSITMDDYDLAWPDPVVAVGAHIAAHLNDHHQAEVAALGATLLDVPVPAIAGVQVGPVDGDAFELSVLDSAGAHVFVVPLPEPVRDPALLPEAIREAIAIAGRS</sequence>
<reference evidence="1" key="2">
    <citation type="submission" date="2020-09" db="EMBL/GenBank/DDBJ databases">
        <authorList>
            <person name="Sun Q."/>
            <person name="Zhou Y."/>
        </authorList>
    </citation>
    <scope>NUCLEOTIDE SEQUENCE</scope>
    <source>
        <strain evidence="1">CGMCC 4.7306</strain>
    </source>
</reference>
<evidence type="ECO:0000313" key="1">
    <source>
        <dbReference type="EMBL" id="GGL73107.1"/>
    </source>
</evidence>
<organism evidence="1 2">
    <name type="scientific">Microlunatus endophyticus</name>
    <dbReference type="NCBI Taxonomy" id="1716077"/>
    <lineage>
        <taxon>Bacteria</taxon>
        <taxon>Bacillati</taxon>
        <taxon>Actinomycetota</taxon>
        <taxon>Actinomycetes</taxon>
        <taxon>Propionibacteriales</taxon>
        <taxon>Propionibacteriaceae</taxon>
        <taxon>Microlunatus</taxon>
    </lineage>
</organism>
<dbReference type="Gene3D" id="3.20.180.10">
    <property type="entry name" value="PNP-oxidase-like"/>
    <property type="match status" value="1"/>
</dbReference>
<proteinExistence type="predicted"/>
<protein>
    <recommendedName>
        <fullName evidence="3">DUF2470 domain-containing protein</fullName>
    </recommendedName>
</protein>
<evidence type="ECO:0000313" key="2">
    <source>
        <dbReference type="Proteomes" id="UP000613840"/>
    </source>
</evidence>
<dbReference type="InterPro" id="IPR037119">
    <property type="entry name" value="Haem_oxidase_HugZ-like_sf"/>
</dbReference>
<evidence type="ECO:0008006" key="3">
    <source>
        <dbReference type="Google" id="ProtNLM"/>
    </source>
</evidence>
<dbReference type="RefSeq" id="WP_188896598.1">
    <property type="nucleotide sequence ID" value="NZ_BMMZ01000009.1"/>
</dbReference>
<comment type="caution">
    <text evidence="1">The sequence shown here is derived from an EMBL/GenBank/DDBJ whole genome shotgun (WGS) entry which is preliminary data.</text>
</comment>